<proteinExistence type="inferred from homology"/>
<evidence type="ECO:0000256" key="5">
    <source>
        <dbReference type="RuleBase" id="RU367124"/>
    </source>
</evidence>
<keyword evidence="4 5" id="KW-0732">Signal</keyword>
<sequence length="157" mass="17586">MSVKWLVLAIAAAIILTASNVASITTSSTTSKKSTLDFPSLPRVSSRYHALKGRSLRSGASGDDVKTDEDRAFNTFATADDAGRNFLNAANSNPILKKFDNFMLKLRYKWWLMRGKTSENIRVKLGLHFVTNDKTHPNYKKWLGYLYASNKKHKISG</sequence>
<feature type="chain" id="PRO_5028517458" description="RxLR effector protein" evidence="5">
    <location>
        <begin position="24"/>
        <end position="157"/>
    </location>
</feature>
<protein>
    <recommendedName>
        <fullName evidence="5">RxLR effector protein</fullName>
    </recommendedName>
</protein>
<dbReference type="InterPro" id="IPR031825">
    <property type="entry name" value="RXLR"/>
</dbReference>
<reference evidence="6 7" key="1">
    <citation type="submission" date="2013-11" db="EMBL/GenBank/DDBJ databases">
        <title>The Genome Sequence of Phytophthora parasitica P1976.</title>
        <authorList>
            <consortium name="The Broad Institute Genomics Platform"/>
            <person name="Russ C."/>
            <person name="Tyler B."/>
            <person name="Panabieres F."/>
            <person name="Shan W."/>
            <person name="Tripathy S."/>
            <person name="Grunwald N."/>
            <person name="Machado M."/>
            <person name="Johnson C.S."/>
            <person name="Walker B."/>
            <person name="Young S."/>
            <person name="Zeng Q."/>
            <person name="Gargeya S."/>
            <person name="Fitzgerald M."/>
            <person name="Haas B."/>
            <person name="Abouelleil A."/>
            <person name="Allen A.W."/>
            <person name="Alvarado L."/>
            <person name="Arachchi H.M."/>
            <person name="Berlin A.M."/>
            <person name="Chapman S.B."/>
            <person name="Gainer-Dewar J."/>
            <person name="Goldberg J."/>
            <person name="Griggs A."/>
            <person name="Gujja S."/>
            <person name="Hansen M."/>
            <person name="Howarth C."/>
            <person name="Imamovic A."/>
            <person name="Ireland A."/>
            <person name="Larimer J."/>
            <person name="McCowan C."/>
            <person name="Murphy C."/>
            <person name="Pearson M."/>
            <person name="Poon T.W."/>
            <person name="Priest M."/>
            <person name="Roberts A."/>
            <person name="Saif S."/>
            <person name="Shea T."/>
            <person name="Sisk P."/>
            <person name="Sykes S."/>
            <person name="Wortman J."/>
            <person name="Nusbaum C."/>
            <person name="Birren B."/>
        </authorList>
    </citation>
    <scope>NUCLEOTIDE SEQUENCE [LARGE SCALE GENOMIC DNA]</scope>
    <source>
        <strain evidence="6 7">P1976</strain>
    </source>
</reference>
<evidence type="ECO:0000256" key="3">
    <source>
        <dbReference type="ARBA" id="ARBA00022525"/>
    </source>
</evidence>
<dbReference type="Pfam" id="PF16810">
    <property type="entry name" value="RXLR"/>
    <property type="match status" value="1"/>
</dbReference>
<comment type="similarity">
    <text evidence="2 5">Belongs to the RxLR effector family.</text>
</comment>
<evidence type="ECO:0000256" key="1">
    <source>
        <dbReference type="ARBA" id="ARBA00004613"/>
    </source>
</evidence>
<gene>
    <name evidence="6" type="ORF">F444_18742</name>
</gene>
<comment type="subcellular location">
    <subcellularLocation>
        <location evidence="1 5">Secreted</location>
    </subcellularLocation>
</comment>
<evidence type="ECO:0000256" key="4">
    <source>
        <dbReference type="ARBA" id="ARBA00022729"/>
    </source>
</evidence>
<dbReference type="Proteomes" id="UP000028582">
    <property type="component" value="Unassembled WGS sequence"/>
</dbReference>
<comment type="domain">
    <text evidence="5">The RxLR-dEER motif acts to carry the protein into the host cell cytoplasm through binding to cell surface phosphatidylinositol-3-phosphate.</text>
</comment>
<accession>A0A080ZAD7</accession>
<dbReference type="OrthoDB" id="106311at2759"/>
<dbReference type="GO" id="GO:0005576">
    <property type="term" value="C:extracellular region"/>
    <property type="evidence" value="ECO:0007669"/>
    <property type="project" value="UniProtKB-SubCell"/>
</dbReference>
<keyword evidence="3 5" id="KW-0964">Secreted</keyword>
<dbReference type="AlphaFoldDB" id="A0A080ZAD7"/>
<name>A0A080ZAD7_PHYNI</name>
<evidence type="ECO:0000256" key="2">
    <source>
        <dbReference type="ARBA" id="ARBA00010400"/>
    </source>
</evidence>
<evidence type="ECO:0000313" key="7">
    <source>
        <dbReference type="Proteomes" id="UP000028582"/>
    </source>
</evidence>
<comment type="caution">
    <text evidence="6">The sequence shown here is derived from an EMBL/GenBank/DDBJ whole genome shotgun (WGS) entry which is preliminary data.</text>
</comment>
<comment type="function">
    <text evidence="5">Effector that suppresses plant defense responses during pathogen infection.</text>
</comment>
<organism evidence="6 7">
    <name type="scientific">Phytophthora nicotianae P1976</name>
    <dbReference type="NCBI Taxonomy" id="1317066"/>
    <lineage>
        <taxon>Eukaryota</taxon>
        <taxon>Sar</taxon>
        <taxon>Stramenopiles</taxon>
        <taxon>Oomycota</taxon>
        <taxon>Peronosporomycetes</taxon>
        <taxon>Peronosporales</taxon>
        <taxon>Peronosporaceae</taxon>
        <taxon>Phytophthora</taxon>
    </lineage>
</organism>
<dbReference type="EMBL" id="ANJA01003467">
    <property type="protein sequence ID" value="ETO63598.1"/>
    <property type="molecule type" value="Genomic_DNA"/>
</dbReference>
<evidence type="ECO:0000313" key="6">
    <source>
        <dbReference type="EMBL" id="ETO63598.1"/>
    </source>
</evidence>
<feature type="signal peptide" evidence="5">
    <location>
        <begin position="1"/>
        <end position="23"/>
    </location>
</feature>